<evidence type="ECO:0000313" key="3">
    <source>
        <dbReference type="Proteomes" id="UP000034798"/>
    </source>
</evidence>
<feature type="transmembrane region" description="Helical" evidence="1">
    <location>
        <begin position="7"/>
        <end position="27"/>
    </location>
</feature>
<dbReference type="InterPro" id="IPR019099">
    <property type="entry name" value="Uncharacterised_PGPGW_TM"/>
</dbReference>
<gene>
    <name evidence="2" type="ORF">UR91_C0017G0019</name>
</gene>
<organism evidence="2 3">
    <name type="scientific">Candidatus Nomurabacteria bacterium GW2011_GWC2_35_8</name>
    <dbReference type="NCBI Taxonomy" id="1618752"/>
    <lineage>
        <taxon>Bacteria</taxon>
        <taxon>Candidatus Nomuraibacteriota</taxon>
    </lineage>
</organism>
<keyword evidence="1" id="KW-0812">Transmembrane</keyword>
<evidence type="ECO:0000313" key="2">
    <source>
        <dbReference type="EMBL" id="KKP88495.1"/>
    </source>
</evidence>
<evidence type="ECO:0000256" key="1">
    <source>
        <dbReference type="SAM" id="Phobius"/>
    </source>
</evidence>
<comment type="caution">
    <text evidence="2">The sequence shown here is derived from an EMBL/GenBank/DDBJ whole genome shotgun (WGS) entry which is preliminary data.</text>
</comment>
<dbReference type="Proteomes" id="UP000034798">
    <property type="component" value="Unassembled WGS sequence"/>
</dbReference>
<sequence length="82" mass="9206">MPKEVKRIIVLIVGIIFIILGLLGLVLPFLQGILFLIIGLMLLSLCIPKVRALIKKHTEKQPHLSPIVNKVEAWLTKFIGEI</sequence>
<keyword evidence="1" id="KW-1133">Transmembrane helix</keyword>
<dbReference type="AlphaFoldDB" id="A0A0G0FM39"/>
<dbReference type="EMBL" id="LBQZ01000017">
    <property type="protein sequence ID" value="KKP88495.1"/>
    <property type="molecule type" value="Genomic_DNA"/>
</dbReference>
<evidence type="ECO:0008006" key="4">
    <source>
        <dbReference type="Google" id="ProtNLM"/>
    </source>
</evidence>
<name>A0A0G0FM39_9BACT</name>
<keyword evidence="1" id="KW-0472">Membrane</keyword>
<dbReference type="Pfam" id="PF09656">
    <property type="entry name" value="PGPGW"/>
    <property type="match status" value="1"/>
</dbReference>
<protein>
    <recommendedName>
        <fullName evidence="4">Transmembrane protein (PGPGW)</fullName>
    </recommendedName>
</protein>
<reference evidence="2 3" key="1">
    <citation type="journal article" date="2015" name="Nature">
        <title>rRNA introns, odd ribosomes, and small enigmatic genomes across a large radiation of phyla.</title>
        <authorList>
            <person name="Brown C.T."/>
            <person name="Hug L.A."/>
            <person name="Thomas B.C."/>
            <person name="Sharon I."/>
            <person name="Castelle C.J."/>
            <person name="Singh A."/>
            <person name="Wilkins M.J."/>
            <person name="Williams K.H."/>
            <person name="Banfield J.F."/>
        </authorList>
    </citation>
    <scope>NUCLEOTIDE SEQUENCE [LARGE SCALE GENOMIC DNA]</scope>
</reference>
<feature type="transmembrane region" description="Helical" evidence="1">
    <location>
        <begin position="33"/>
        <end position="54"/>
    </location>
</feature>
<accession>A0A0G0FM39</accession>
<proteinExistence type="predicted"/>